<feature type="domain" description="DUF2249" evidence="1">
    <location>
        <begin position="14"/>
        <end position="83"/>
    </location>
</feature>
<dbReference type="AlphaFoldDB" id="A0A7C1K0P3"/>
<dbReference type="EMBL" id="DSMG01000122">
    <property type="protein sequence ID" value="HDX32309.1"/>
    <property type="molecule type" value="Genomic_DNA"/>
</dbReference>
<dbReference type="Pfam" id="PF10006">
    <property type="entry name" value="DUF2249"/>
    <property type="match status" value="1"/>
</dbReference>
<evidence type="ECO:0000313" key="2">
    <source>
        <dbReference type="EMBL" id="HDX32309.1"/>
    </source>
</evidence>
<protein>
    <submittedName>
        <fullName evidence="2">DUF2249 domain-containing protein</fullName>
    </submittedName>
</protein>
<name>A0A7C1K0P3_9CHLR</name>
<evidence type="ECO:0000259" key="1">
    <source>
        <dbReference type="Pfam" id="PF10006"/>
    </source>
</evidence>
<comment type="caution">
    <text evidence="2">The sequence shown here is derived from an EMBL/GenBank/DDBJ whole genome shotgun (WGS) entry which is preliminary data.</text>
</comment>
<gene>
    <name evidence="2" type="ORF">ENQ20_12610</name>
</gene>
<dbReference type="InterPro" id="IPR018720">
    <property type="entry name" value="DUF2249"/>
</dbReference>
<organism evidence="2">
    <name type="scientific">Caldilinea aerophila</name>
    <dbReference type="NCBI Taxonomy" id="133453"/>
    <lineage>
        <taxon>Bacteria</taxon>
        <taxon>Bacillati</taxon>
        <taxon>Chloroflexota</taxon>
        <taxon>Caldilineae</taxon>
        <taxon>Caldilineales</taxon>
        <taxon>Caldilineaceae</taxon>
        <taxon>Caldilinea</taxon>
    </lineage>
</organism>
<proteinExistence type="predicted"/>
<reference evidence="2" key="1">
    <citation type="journal article" date="2020" name="mSystems">
        <title>Genome- and Community-Level Interaction Insights into Carbon Utilization and Element Cycling Functions of Hydrothermarchaeota in Hydrothermal Sediment.</title>
        <authorList>
            <person name="Zhou Z."/>
            <person name="Liu Y."/>
            <person name="Xu W."/>
            <person name="Pan J."/>
            <person name="Luo Z.H."/>
            <person name="Li M."/>
        </authorList>
    </citation>
    <scope>NUCLEOTIDE SEQUENCE [LARGE SCALE GENOMIC DNA]</scope>
    <source>
        <strain evidence="2">SpSt-289</strain>
    </source>
</reference>
<sequence length="86" mass="10067">MAAFHTHLKGQPAVIDVRQISPRDRHPLIFQTFDNLTPGEAFVLVNDHDPRPLYYQFLHERADLFTWNYLEQGPEVWRVEIGKVAP</sequence>
<accession>A0A7C1K0P3</accession>